<proteinExistence type="predicted"/>
<dbReference type="AlphaFoldDB" id="A0A8J3MVK9"/>
<evidence type="ECO:0000313" key="1">
    <source>
        <dbReference type="EMBL" id="GHO50427.1"/>
    </source>
</evidence>
<reference evidence="1" key="1">
    <citation type="submission" date="2020-10" db="EMBL/GenBank/DDBJ databases">
        <title>Taxonomic study of unclassified bacteria belonging to the class Ktedonobacteria.</title>
        <authorList>
            <person name="Yabe S."/>
            <person name="Wang C.M."/>
            <person name="Zheng Y."/>
            <person name="Sakai Y."/>
            <person name="Cavaletti L."/>
            <person name="Monciardini P."/>
            <person name="Donadio S."/>
        </authorList>
    </citation>
    <scope>NUCLEOTIDE SEQUENCE</scope>
    <source>
        <strain evidence="1">SOSP1-1</strain>
    </source>
</reference>
<evidence type="ECO:0000313" key="2">
    <source>
        <dbReference type="Proteomes" id="UP000612362"/>
    </source>
</evidence>
<name>A0A8J3MVK9_9CHLR</name>
<accession>A0A8J3MVK9</accession>
<protein>
    <submittedName>
        <fullName evidence="1">Uncharacterized protein</fullName>
    </submittedName>
</protein>
<keyword evidence="2" id="KW-1185">Reference proteome</keyword>
<gene>
    <name evidence="1" type="ORF">KSX_85900</name>
</gene>
<sequence>MEEASHTKKDPILGVNTDMFQLATFEEVQKVDHIEVLVGALLQVSKPFVCGERTSLRRFF</sequence>
<dbReference type="Proteomes" id="UP000612362">
    <property type="component" value="Unassembled WGS sequence"/>
</dbReference>
<organism evidence="1 2">
    <name type="scientific">Ktedonospora formicarum</name>
    <dbReference type="NCBI Taxonomy" id="2778364"/>
    <lineage>
        <taxon>Bacteria</taxon>
        <taxon>Bacillati</taxon>
        <taxon>Chloroflexota</taxon>
        <taxon>Ktedonobacteria</taxon>
        <taxon>Ktedonobacterales</taxon>
        <taxon>Ktedonobacteraceae</taxon>
        <taxon>Ktedonospora</taxon>
    </lineage>
</organism>
<comment type="caution">
    <text evidence="1">The sequence shown here is derived from an EMBL/GenBank/DDBJ whole genome shotgun (WGS) entry which is preliminary data.</text>
</comment>
<dbReference type="EMBL" id="BNJF01000008">
    <property type="protein sequence ID" value="GHO50427.1"/>
    <property type="molecule type" value="Genomic_DNA"/>
</dbReference>